<keyword evidence="5" id="KW-0961">Cell wall biogenesis/degradation</keyword>
<organism evidence="10 11">
    <name type="scientific">Sparassis crispa</name>
    <dbReference type="NCBI Taxonomy" id="139825"/>
    <lineage>
        <taxon>Eukaryota</taxon>
        <taxon>Fungi</taxon>
        <taxon>Dikarya</taxon>
        <taxon>Basidiomycota</taxon>
        <taxon>Agaricomycotina</taxon>
        <taxon>Agaricomycetes</taxon>
        <taxon>Polyporales</taxon>
        <taxon>Sparassidaceae</taxon>
        <taxon>Sparassis</taxon>
    </lineage>
</organism>
<feature type="transmembrane region" description="Helical" evidence="9">
    <location>
        <begin position="113"/>
        <end position="137"/>
    </location>
</feature>
<evidence type="ECO:0000313" key="10">
    <source>
        <dbReference type="EMBL" id="GBE80896.1"/>
    </source>
</evidence>
<feature type="compositionally biased region" description="Low complexity" evidence="8">
    <location>
        <begin position="144"/>
        <end position="159"/>
    </location>
</feature>
<reference evidence="10 11" key="1">
    <citation type="journal article" date="2018" name="Sci. Rep.">
        <title>Genome sequence of the cauliflower mushroom Sparassis crispa (Hanabiratake) and its association with beneficial usage.</title>
        <authorList>
            <person name="Kiyama R."/>
            <person name="Furutani Y."/>
            <person name="Kawaguchi K."/>
            <person name="Nakanishi T."/>
        </authorList>
    </citation>
    <scope>NUCLEOTIDE SEQUENCE [LARGE SCALE GENOMIC DNA]</scope>
</reference>
<dbReference type="GO" id="GO:0005576">
    <property type="term" value="C:extracellular region"/>
    <property type="evidence" value="ECO:0007669"/>
    <property type="project" value="TreeGrafter"/>
</dbReference>
<evidence type="ECO:0000256" key="7">
    <source>
        <dbReference type="ARBA" id="ARBA00038929"/>
    </source>
</evidence>
<evidence type="ECO:0000256" key="3">
    <source>
        <dbReference type="ARBA" id="ARBA00023180"/>
    </source>
</evidence>
<dbReference type="PANTHER" id="PTHR31297">
    <property type="entry name" value="GLUCAN ENDO-1,6-BETA-GLUCOSIDASE B"/>
    <property type="match status" value="1"/>
</dbReference>
<keyword evidence="9" id="KW-0812">Transmembrane</keyword>
<keyword evidence="9" id="KW-0472">Membrane</keyword>
<evidence type="ECO:0000256" key="6">
    <source>
        <dbReference type="ARBA" id="ARBA00036824"/>
    </source>
</evidence>
<protein>
    <recommendedName>
        <fullName evidence="7">glucan 1,3-beta-glucosidase</fullName>
        <ecNumber evidence="7">3.2.1.58</ecNumber>
    </recommendedName>
</protein>
<dbReference type="InterPro" id="IPR017853">
    <property type="entry name" value="GH"/>
</dbReference>
<dbReference type="GO" id="GO:0071555">
    <property type="term" value="P:cell wall organization"/>
    <property type="evidence" value="ECO:0007669"/>
    <property type="project" value="UniProtKB-KW"/>
</dbReference>
<name>A0A401GFD5_9APHY</name>
<evidence type="ECO:0000256" key="5">
    <source>
        <dbReference type="ARBA" id="ARBA00023316"/>
    </source>
</evidence>
<dbReference type="GO" id="GO:0009986">
    <property type="term" value="C:cell surface"/>
    <property type="evidence" value="ECO:0007669"/>
    <property type="project" value="TreeGrafter"/>
</dbReference>
<dbReference type="OrthoDB" id="62120at2759"/>
<feature type="region of interest" description="Disordered" evidence="8">
    <location>
        <begin position="144"/>
        <end position="176"/>
    </location>
</feature>
<dbReference type="EMBL" id="BFAD01000003">
    <property type="protein sequence ID" value="GBE80896.1"/>
    <property type="molecule type" value="Genomic_DNA"/>
</dbReference>
<evidence type="ECO:0000256" key="8">
    <source>
        <dbReference type="SAM" id="MobiDB-lite"/>
    </source>
</evidence>
<keyword evidence="4" id="KW-0326">Glycosidase</keyword>
<dbReference type="GO" id="GO:0004338">
    <property type="term" value="F:glucan exo-1,3-beta-glucosidase activity"/>
    <property type="evidence" value="ECO:0007669"/>
    <property type="project" value="UniProtKB-EC"/>
</dbReference>
<dbReference type="PANTHER" id="PTHR31297:SF34">
    <property type="entry name" value="GLUCAN 1,3-BETA-GLUCOSIDASE 2"/>
    <property type="match status" value="1"/>
</dbReference>
<proteinExistence type="inferred from homology"/>
<keyword evidence="3" id="KW-0325">Glycoprotein</keyword>
<keyword evidence="11" id="KW-1185">Reference proteome</keyword>
<comment type="catalytic activity">
    <reaction evidence="6">
        <text>Successive hydrolysis of beta-D-glucose units from the non-reducing ends of (1-&gt;3)-beta-D-glucans, releasing alpha-glucose.</text>
        <dbReference type="EC" id="3.2.1.58"/>
    </reaction>
</comment>
<dbReference type="FunCoup" id="A0A401GFD5">
    <property type="interactions" value="21"/>
</dbReference>
<sequence>MYSDTEGPHLSTRDSGSGSESDQPDPAVPFVPHPPSVFPAASGASTPRDDSAIPTPYSDPYQPSGDLLASSEGLTNRVDGIPQSKELDAAEASAASDAAARRYTKRPFYTRPLFWLVAFILLVVVVLAVVLPVYFLVVKKHNHSNASSSSSSGSSNGPLGTPPNTPLTATSGGNGTTVTMQDGSTFTYINPFGGYWVSDPSDPWNNTARVNSWTPALSENWTWGQDRVNGVNLGGLFVLEPFITPALFQANPGAVDEWTLSTALAGNGTLQQTLEQHYDTFITEQDIAEIAGAGLNWIRVPLPFWAINTWSNVGVDATGAAVAEPFLARTCWNYFLRVVGWARKYGLRVNLDLHTIPGSQNGYNHSGKLGVVNFLNGPMGLANAERALDYIRILTEFITQPEYAPVIPMFGIVNEALLSTIGKDQLITFYLHAYDMIREITGVGEGKGPFISIHDGFQGAAYWAGTLTGSDRVALDTHMYFAFDGSPNGEPVAVPANGNANMLGGQWPLMACNAWGPQANTSQTAFGVTYSGEFSNGMNDCGLYVNGVGQGSSSAANCTLWSDAALWNETTREGVRTYALASMDALQDWFFWTWKIGNSSTSNSVEAPLWSYQLGLQYGFMPTDPREAIGTCAALGGGQSPFDGEYASWQTGGAGAGTIAATSVATYGVWPPTTMAGVPAQSVLMLPQYTGTAGVSTLPAPTALTSVATVPVGSGWYDAGDTASAVTTISGCTYPDAWYALSSAIPTAGCGAVSYGAAVAPVLTSAVAAATTTSSAPAAAAATSAPARRYGGAHT</sequence>
<evidence type="ECO:0000256" key="9">
    <source>
        <dbReference type="SAM" id="Phobius"/>
    </source>
</evidence>
<comment type="similarity">
    <text evidence="1">Belongs to the glycosyl hydrolase 5 (cellulase A) family.</text>
</comment>
<dbReference type="Proteomes" id="UP000287166">
    <property type="component" value="Unassembled WGS sequence"/>
</dbReference>
<dbReference type="Gene3D" id="3.20.20.80">
    <property type="entry name" value="Glycosidases"/>
    <property type="match status" value="1"/>
</dbReference>
<evidence type="ECO:0000256" key="1">
    <source>
        <dbReference type="ARBA" id="ARBA00005641"/>
    </source>
</evidence>
<keyword evidence="2" id="KW-0378">Hydrolase</keyword>
<feature type="compositionally biased region" description="Pro residues" evidence="8">
    <location>
        <begin position="26"/>
        <end position="37"/>
    </location>
</feature>
<dbReference type="RefSeq" id="XP_027611809.1">
    <property type="nucleotide sequence ID" value="XM_027756008.1"/>
</dbReference>
<dbReference type="GeneID" id="38777813"/>
<dbReference type="STRING" id="139825.A0A401GFD5"/>
<accession>A0A401GFD5</accession>
<gene>
    <name evidence="10" type="ORF">SCP_0306170</name>
</gene>
<feature type="region of interest" description="Disordered" evidence="8">
    <location>
        <begin position="1"/>
        <end position="79"/>
    </location>
</feature>
<dbReference type="AlphaFoldDB" id="A0A401GFD5"/>
<dbReference type="InterPro" id="IPR050386">
    <property type="entry name" value="Glycosyl_hydrolase_5"/>
</dbReference>
<dbReference type="EC" id="3.2.1.58" evidence="7"/>
<dbReference type="GO" id="GO:0009251">
    <property type="term" value="P:glucan catabolic process"/>
    <property type="evidence" value="ECO:0007669"/>
    <property type="project" value="TreeGrafter"/>
</dbReference>
<evidence type="ECO:0000256" key="4">
    <source>
        <dbReference type="ARBA" id="ARBA00023295"/>
    </source>
</evidence>
<dbReference type="InParanoid" id="A0A401GFD5"/>
<dbReference type="SUPFAM" id="SSF51445">
    <property type="entry name" value="(Trans)glycosidases"/>
    <property type="match status" value="1"/>
</dbReference>
<comment type="caution">
    <text evidence="10">The sequence shown here is derived from an EMBL/GenBank/DDBJ whole genome shotgun (WGS) entry which is preliminary data.</text>
</comment>
<evidence type="ECO:0000256" key="2">
    <source>
        <dbReference type="ARBA" id="ARBA00022801"/>
    </source>
</evidence>
<keyword evidence="9" id="KW-1133">Transmembrane helix</keyword>
<evidence type="ECO:0000313" key="11">
    <source>
        <dbReference type="Proteomes" id="UP000287166"/>
    </source>
</evidence>